<dbReference type="PANTHER" id="PTHR45786">
    <property type="entry name" value="DNA BINDING PROTEIN-LIKE"/>
    <property type="match status" value="1"/>
</dbReference>
<dbReference type="InterPro" id="IPR025476">
    <property type="entry name" value="Helitron_helicase-like"/>
</dbReference>
<evidence type="ECO:0000313" key="2">
    <source>
        <dbReference type="EMBL" id="MBW0491874.1"/>
    </source>
</evidence>
<dbReference type="PANTHER" id="PTHR45786:SF74">
    <property type="entry name" value="ATP-DEPENDENT DNA HELICASE"/>
    <property type="match status" value="1"/>
</dbReference>
<name>A0A9Q3H6P8_9BASI</name>
<protein>
    <recommendedName>
        <fullName evidence="1">Helitron helicase-like domain-containing protein</fullName>
    </recommendedName>
</protein>
<dbReference type="Proteomes" id="UP000765509">
    <property type="component" value="Unassembled WGS sequence"/>
</dbReference>
<organism evidence="2 3">
    <name type="scientific">Austropuccinia psidii MF-1</name>
    <dbReference type="NCBI Taxonomy" id="1389203"/>
    <lineage>
        <taxon>Eukaryota</taxon>
        <taxon>Fungi</taxon>
        <taxon>Dikarya</taxon>
        <taxon>Basidiomycota</taxon>
        <taxon>Pucciniomycotina</taxon>
        <taxon>Pucciniomycetes</taxon>
        <taxon>Pucciniales</taxon>
        <taxon>Sphaerophragmiaceae</taxon>
        <taxon>Austropuccinia</taxon>
    </lineage>
</organism>
<evidence type="ECO:0000313" key="3">
    <source>
        <dbReference type="Proteomes" id="UP000765509"/>
    </source>
</evidence>
<evidence type="ECO:0000259" key="1">
    <source>
        <dbReference type="Pfam" id="PF14214"/>
    </source>
</evidence>
<sequence length="653" mass="75125">MVNEGAAAINVGGNNERNIKDKYFWEIPLDIGECSDRCKSCGAFHWKRERIVADFHKESASYSICCQAGTVSLPLDKLKFGDLHPFLNDMFFSKNRDAKSFREHSRMYNNALTFTSAGVCVDATVQGRGTYCYRVSGELHHIIGSVFPLDGEVAKFAQIFLVGDNTENEAEIRRNNAWNQLSNQILLSWQRFLTSFNPYAKAYRSAGSILKANVRKTLALKTFEGGRLNHNTYNAPSISEVAAIVQMGEGNFATRDIQLQRVGGTKLRIHEIHSGYLALRYPILFPYGEQHWHPNYHMEKSNRMYYSDWKLLDLFQYIIIYNTNFHVGRRTAISQLEWYAYLLFNRNDVVSLPLRGKRLFQEFIVDLYLCIEQSRLRFIRSGPRAMVQLFQDAMALVTTYRKPSLFITMTANSKWNEVQQCLKPGEIASDRPDIIARVFNIKLKMIIRDLTKNKRLGSVKSYVYTVEFQKRGLPHAHIIIILNEPFIPKTIDGIDTLVCAEIPDPDLEPDLHRIVTATMFHGPCSPSSRCWGRFGCKYGYPKAYVEETTIRNDAYPAYRRRAGTSFARNGKIFTNRDVVPYNKYLSLQYECHINTEIPYGIKALKYLYKYICKGEDRAAMNMEINDETKAFVDGRYIGPSEGMNIHSIKLKDF</sequence>
<comment type="caution">
    <text evidence="2">The sequence shown here is derived from an EMBL/GenBank/DDBJ whole genome shotgun (WGS) entry which is preliminary data.</text>
</comment>
<feature type="domain" description="Helitron helicase-like" evidence="1">
    <location>
        <begin position="380"/>
        <end position="480"/>
    </location>
</feature>
<proteinExistence type="predicted"/>
<dbReference type="AlphaFoldDB" id="A0A9Q3H6P8"/>
<reference evidence="2" key="1">
    <citation type="submission" date="2021-03" db="EMBL/GenBank/DDBJ databases">
        <title>Draft genome sequence of rust myrtle Austropuccinia psidii MF-1, a brazilian biotype.</title>
        <authorList>
            <person name="Quecine M.C."/>
            <person name="Pachon D.M.R."/>
            <person name="Bonatelli M.L."/>
            <person name="Correr F.H."/>
            <person name="Franceschini L.M."/>
            <person name="Leite T.F."/>
            <person name="Margarido G.R.A."/>
            <person name="Almeida C.A."/>
            <person name="Ferrarezi J.A."/>
            <person name="Labate C.A."/>
        </authorList>
    </citation>
    <scope>NUCLEOTIDE SEQUENCE</scope>
    <source>
        <strain evidence="2">MF-1</strain>
    </source>
</reference>
<gene>
    <name evidence="2" type="ORF">O181_031589</name>
</gene>
<dbReference type="Pfam" id="PF14214">
    <property type="entry name" value="Helitron_like_N"/>
    <property type="match status" value="1"/>
</dbReference>
<accession>A0A9Q3H6P8</accession>
<dbReference type="EMBL" id="AVOT02011298">
    <property type="protein sequence ID" value="MBW0491874.1"/>
    <property type="molecule type" value="Genomic_DNA"/>
</dbReference>
<dbReference type="OrthoDB" id="2505996at2759"/>
<keyword evidence="3" id="KW-1185">Reference proteome</keyword>